<organism evidence="9 10">
    <name type="scientific">Streptomyces salinarius</name>
    <dbReference type="NCBI Taxonomy" id="2762598"/>
    <lineage>
        <taxon>Bacteria</taxon>
        <taxon>Bacillati</taxon>
        <taxon>Actinomycetota</taxon>
        <taxon>Actinomycetes</taxon>
        <taxon>Kitasatosporales</taxon>
        <taxon>Streptomycetaceae</taxon>
        <taxon>Streptomyces</taxon>
    </lineage>
</organism>
<dbReference type="RefSeq" id="WP_399593296.1">
    <property type="nucleotide sequence ID" value="NZ_JBITPR010000043.1"/>
</dbReference>
<dbReference type="Pfam" id="PF00662">
    <property type="entry name" value="Proton_antipo_N"/>
    <property type="match status" value="1"/>
</dbReference>
<evidence type="ECO:0000256" key="1">
    <source>
        <dbReference type="ARBA" id="ARBA00004127"/>
    </source>
</evidence>
<dbReference type="NCBIfam" id="TIGR01974">
    <property type="entry name" value="NDH_I_L"/>
    <property type="match status" value="1"/>
</dbReference>
<dbReference type="Proteomes" id="UP001614264">
    <property type="component" value="Unassembled WGS sequence"/>
</dbReference>
<evidence type="ECO:0000313" key="9">
    <source>
        <dbReference type="EMBL" id="MFI7872700.1"/>
    </source>
</evidence>
<sequence length="664" mass="68295">MTTTTLAVLVPLLPFLGAAAGLLLGRTAPGFVRPLAVLPTLAALVLAVLVVARQGGGGAIDAVTELTPTGSVPVELALHIDGFAALVAVLVGTVATCVQIYSTGYLRDDPRFASYAALVSLFTSAMFLVVYSGDLMVLLVGWEVMGICSYFLVGHYWETPEARAASLKAFLVTKLGDVPFLIGLLALATEAGSFRITKILGAVASGSLDHPTLIALLLLAGVAGKSAQFPLHTWLPDAMAGPTPVSALIHAATMVAAGVYFVARLLPLFEASRAAMVVLAVMAAVTMVGSALAALAQDDIKRVLAYSTIGQLGYMTGALATGDRGAAVFHLLSHGAFKALLFLAAGVIIHAAGTNSLAAMSRMRGLRDRVPDAYWTMTVALLALAAIPPFSGFFSKESVLGAAEHVATGHTGHAPGAAGWTVLVAGLITALLTAAYATRLWLLAFRGRGAEAPDHGRQPLAMNAVLWALAIPSLALGGLTFRLLPDWFDDQALTPTLTTSVLGTGVALVGGIVTYAAWRHTTALAARTPLGAVAAHPEGDAGLVEAEAIASHRPAYGDVASAPDPSDPGRLLLGPVHRHAAAGFHLDAVYTALFVRPVRAGASLVRFLDREVVDTYVRAAGALPRLLGAAVRRAQTGNVQTYVSALLAGTVVLAVAAVLVATGA</sequence>
<dbReference type="PANTHER" id="PTHR42829:SF2">
    <property type="entry name" value="NADH-UBIQUINONE OXIDOREDUCTASE CHAIN 5"/>
    <property type="match status" value="1"/>
</dbReference>
<evidence type="ECO:0000256" key="3">
    <source>
        <dbReference type="ARBA" id="ARBA00022989"/>
    </source>
</evidence>
<comment type="subcellular location">
    <subcellularLocation>
        <location evidence="1">Endomembrane system</location>
        <topology evidence="1">Multi-pass membrane protein</topology>
    </subcellularLocation>
    <subcellularLocation>
        <location evidence="5">Membrane</location>
        <topology evidence="5">Multi-pass membrane protein</topology>
    </subcellularLocation>
</comment>
<feature type="transmembrane region" description="Helical" evidence="6">
    <location>
        <begin position="496"/>
        <end position="518"/>
    </location>
</feature>
<dbReference type="EMBL" id="JBITPR010000043">
    <property type="protein sequence ID" value="MFI7872700.1"/>
    <property type="molecule type" value="Genomic_DNA"/>
</dbReference>
<evidence type="ECO:0000256" key="6">
    <source>
        <dbReference type="SAM" id="Phobius"/>
    </source>
</evidence>
<feature type="transmembrane region" description="Helical" evidence="6">
    <location>
        <begin position="31"/>
        <end position="52"/>
    </location>
</feature>
<feature type="transmembrane region" description="Helical" evidence="6">
    <location>
        <begin position="169"/>
        <end position="187"/>
    </location>
</feature>
<dbReference type="InterPro" id="IPR001516">
    <property type="entry name" value="Proton_antipo_N"/>
</dbReference>
<evidence type="ECO:0000256" key="4">
    <source>
        <dbReference type="ARBA" id="ARBA00023136"/>
    </source>
</evidence>
<feature type="transmembrane region" description="Helical" evidence="6">
    <location>
        <begin position="373"/>
        <end position="394"/>
    </location>
</feature>
<gene>
    <name evidence="9" type="ORF">AB4829_19145</name>
</gene>
<feature type="transmembrane region" description="Helical" evidence="6">
    <location>
        <begin position="464"/>
        <end position="484"/>
    </location>
</feature>
<feature type="transmembrane region" description="Helical" evidence="6">
    <location>
        <begin position="642"/>
        <end position="661"/>
    </location>
</feature>
<reference evidence="9 10" key="1">
    <citation type="submission" date="2024-07" db="EMBL/GenBank/DDBJ databases">
        <title>Whole genome sequencing of Prodigiosin pigment-producing Streptomyces salinarius isolated from rhizosphere soil of Arachis hypogaea.</title>
        <authorList>
            <person name="Vidhya A."/>
            <person name="Ramya S."/>
        </authorList>
    </citation>
    <scope>NUCLEOTIDE SEQUENCE [LARGE SCALE GENOMIC DNA]</scope>
    <source>
        <strain evidence="9 10">VRMG2420</strain>
    </source>
</reference>
<dbReference type="PANTHER" id="PTHR42829">
    <property type="entry name" value="NADH-UBIQUINONE OXIDOREDUCTASE CHAIN 5"/>
    <property type="match status" value="1"/>
</dbReference>
<feature type="domain" description="NADH:quinone oxidoreductase/Mrp antiporter transmembrane" evidence="7">
    <location>
        <begin position="132"/>
        <end position="403"/>
    </location>
</feature>
<proteinExistence type="predicted"/>
<evidence type="ECO:0000256" key="2">
    <source>
        <dbReference type="ARBA" id="ARBA00022692"/>
    </source>
</evidence>
<keyword evidence="4 6" id="KW-0472">Membrane</keyword>
<dbReference type="PRINTS" id="PR01435">
    <property type="entry name" value="NPOXDRDTASE5"/>
</dbReference>
<dbReference type="PRINTS" id="PR01434">
    <property type="entry name" value="NADHDHGNASE5"/>
</dbReference>
<feature type="transmembrane region" description="Helical" evidence="6">
    <location>
        <begin position="420"/>
        <end position="443"/>
    </location>
</feature>
<accession>A0ABW8BCH4</accession>
<name>A0ABW8BCH4_9ACTN</name>
<keyword evidence="10" id="KW-1185">Reference proteome</keyword>
<feature type="domain" description="NADH-Ubiquinone oxidoreductase (complex I) chain 5 N-terminal" evidence="8">
    <location>
        <begin position="68"/>
        <end position="115"/>
    </location>
</feature>
<evidence type="ECO:0000259" key="7">
    <source>
        <dbReference type="Pfam" id="PF00361"/>
    </source>
</evidence>
<comment type="caution">
    <text evidence="9">The sequence shown here is derived from an EMBL/GenBank/DDBJ whole genome shotgun (WGS) entry which is preliminary data.</text>
</comment>
<dbReference type="Pfam" id="PF00361">
    <property type="entry name" value="Proton_antipo_M"/>
    <property type="match status" value="1"/>
</dbReference>
<feature type="transmembrane region" description="Helical" evidence="6">
    <location>
        <begin position="243"/>
        <end position="263"/>
    </location>
</feature>
<feature type="transmembrane region" description="Helical" evidence="6">
    <location>
        <begin position="339"/>
        <end position="361"/>
    </location>
</feature>
<dbReference type="InterPro" id="IPR003945">
    <property type="entry name" value="NU5C-like"/>
</dbReference>
<dbReference type="InterPro" id="IPR018393">
    <property type="entry name" value="NADHpl_OxRdtase_5_subgr"/>
</dbReference>
<dbReference type="Gene3D" id="1.20.5.2700">
    <property type="match status" value="1"/>
</dbReference>
<feature type="transmembrane region" description="Helical" evidence="6">
    <location>
        <begin position="83"/>
        <end position="106"/>
    </location>
</feature>
<evidence type="ECO:0000256" key="5">
    <source>
        <dbReference type="RuleBase" id="RU000320"/>
    </source>
</evidence>
<keyword evidence="2 5" id="KW-0812">Transmembrane</keyword>
<dbReference type="InterPro" id="IPR001750">
    <property type="entry name" value="ND/Mrp_TM"/>
</dbReference>
<protein>
    <submittedName>
        <fullName evidence="9">NADH-quinone oxidoreductase subunit L</fullName>
    </submittedName>
</protein>
<feature type="transmembrane region" description="Helical" evidence="6">
    <location>
        <begin position="199"/>
        <end position="223"/>
    </location>
</feature>
<feature type="transmembrane region" description="Helical" evidence="6">
    <location>
        <begin position="137"/>
        <end position="157"/>
    </location>
</feature>
<feature type="transmembrane region" description="Helical" evidence="6">
    <location>
        <begin position="275"/>
        <end position="296"/>
    </location>
</feature>
<feature type="transmembrane region" description="Helical" evidence="6">
    <location>
        <begin position="112"/>
        <end position="130"/>
    </location>
</feature>
<keyword evidence="3 6" id="KW-1133">Transmembrane helix</keyword>
<evidence type="ECO:0000313" key="10">
    <source>
        <dbReference type="Proteomes" id="UP001614264"/>
    </source>
</evidence>
<evidence type="ECO:0000259" key="8">
    <source>
        <dbReference type="Pfam" id="PF00662"/>
    </source>
</evidence>